<dbReference type="SUPFAM" id="SSF46894">
    <property type="entry name" value="C-terminal effector domain of the bipartite response regulators"/>
    <property type="match status" value="1"/>
</dbReference>
<dbReference type="EMBL" id="MLJW01000124">
    <property type="protein sequence ID" value="OIQ97992.1"/>
    <property type="molecule type" value="Genomic_DNA"/>
</dbReference>
<dbReference type="GO" id="GO:0006355">
    <property type="term" value="P:regulation of DNA-templated transcription"/>
    <property type="evidence" value="ECO:0007669"/>
    <property type="project" value="InterPro"/>
</dbReference>
<dbReference type="CDD" id="cd17535">
    <property type="entry name" value="REC_NarL-like"/>
    <property type="match status" value="1"/>
</dbReference>
<name>A0A1J5RP10_9ZZZZ</name>
<gene>
    <name evidence="7" type="primary">degU_16</name>
    <name evidence="7" type="ORF">GALL_199130</name>
</gene>
<keyword evidence="4" id="KW-0804">Transcription</keyword>
<keyword evidence="1" id="KW-0597">Phosphoprotein</keyword>
<dbReference type="InterPro" id="IPR016032">
    <property type="entry name" value="Sig_transdc_resp-reg_C-effctor"/>
</dbReference>
<dbReference type="Gene3D" id="3.40.50.2300">
    <property type="match status" value="1"/>
</dbReference>
<dbReference type="InterPro" id="IPR011006">
    <property type="entry name" value="CheY-like_superfamily"/>
</dbReference>
<dbReference type="SMART" id="SM00421">
    <property type="entry name" value="HTH_LUXR"/>
    <property type="match status" value="1"/>
</dbReference>
<dbReference type="PROSITE" id="PS50043">
    <property type="entry name" value="HTH_LUXR_2"/>
    <property type="match status" value="1"/>
</dbReference>
<evidence type="ECO:0000256" key="2">
    <source>
        <dbReference type="ARBA" id="ARBA00023015"/>
    </source>
</evidence>
<reference evidence="7" key="1">
    <citation type="submission" date="2016-10" db="EMBL/GenBank/DDBJ databases">
        <title>Sequence of Gallionella enrichment culture.</title>
        <authorList>
            <person name="Poehlein A."/>
            <person name="Muehling M."/>
            <person name="Daniel R."/>
        </authorList>
    </citation>
    <scope>NUCLEOTIDE SEQUENCE</scope>
</reference>
<evidence type="ECO:0000256" key="4">
    <source>
        <dbReference type="ARBA" id="ARBA00023163"/>
    </source>
</evidence>
<feature type="domain" description="HTH luxR-type" evidence="5">
    <location>
        <begin position="148"/>
        <end position="213"/>
    </location>
</feature>
<organism evidence="7">
    <name type="scientific">mine drainage metagenome</name>
    <dbReference type="NCBI Taxonomy" id="410659"/>
    <lineage>
        <taxon>unclassified sequences</taxon>
        <taxon>metagenomes</taxon>
        <taxon>ecological metagenomes</taxon>
    </lineage>
</organism>
<evidence type="ECO:0000259" key="6">
    <source>
        <dbReference type="PROSITE" id="PS50110"/>
    </source>
</evidence>
<sequence>MKTTIVLAEDHAIVREGLITLLGLSPDFEVVGEAADGREAVSLTRKLRPMVVVMDIAMPVLNGFEATRQIKAFAPETRILVLSAHSDDEYVAHMALVGASGYLVKQNSGQALVRAIKEIAAGRPYFSPTILKRMQNAERRAREIGVANVKASRQLTPREAEVFQQIVEGAPNKQIGSRLGISIKTVEKHRQRLMDKLDIHDTAGLTRYAIASGVIESSVQMTVE</sequence>
<comment type="caution">
    <text evidence="7">The sequence shown here is derived from an EMBL/GenBank/DDBJ whole genome shotgun (WGS) entry which is preliminary data.</text>
</comment>
<feature type="domain" description="Response regulatory" evidence="6">
    <location>
        <begin position="4"/>
        <end position="120"/>
    </location>
</feature>
<dbReference type="PROSITE" id="PS50110">
    <property type="entry name" value="RESPONSE_REGULATORY"/>
    <property type="match status" value="1"/>
</dbReference>
<dbReference type="PANTHER" id="PTHR43214:SF41">
    <property type="entry name" value="NITRATE_NITRITE RESPONSE REGULATOR PROTEIN NARP"/>
    <property type="match status" value="1"/>
</dbReference>
<dbReference type="PROSITE" id="PS00622">
    <property type="entry name" value="HTH_LUXR_1"/>
    <property type="match status" value="1"/>
</dbReference>
<dbReference type="InterPro" id="IPR001789">
    <property type="entry name" value="Sig_transdc_resp-reg_receiver"/>
</dbReference>
<protein>
    <submittedName>
        <fullName evidence="7">Transcriptional regulatory protein DegU</fullName>
    </submittedName>
</protein>
<dbReference type="SMART" id="SM00448">
    <property type="entry name" value="REC"/>
    <property type="match status" value="1"/>
</dbReference>
<evidence type="ECO:0000256" key="1">
    <source>
        <dbReference type="ARBA" id="ARBA00022553"/>
    </source>
</evidence>
<dbReference type="InterPro" id="IPR039420">
    <property type="entry name" value="WalR-like"/>
</dbReference>
<accession>A0A1J5RP10</accession>
<dbReference type="GO" id="GO:0003677">
    <property type="term" value="F:DNA binding"/>
    <property type="evidence" value="ECO:0007669"/>
    <property type="project" value="UniProtKB-KW"/>
</dbReference>
<evidence type="ECO:0000259" key="5">
    <source>
        <dbReference type="PROSITE" id="PS50043"/>
    </source>
</evidence>
<evidence type="ECO:0000313" key="7">
    <source>
        <dbReference type="EMBL" id="OIQ97992.1"/>
    </source>
</evidence>
<dbReference type="Pfam" id="PF00072">
    <property type="entry name" value="Response_reg"/>
    <property type="match status" value="1"/>
</dbReference>
<evidence type="ECO:0000256" key="3">
    <source>
        <dbReference type="ARBA" id="ARBA00023125"/>
    </source>
</evidence>
<keyword evidence="2" id="KW-0805">Transcription regulation</keyword>
<dbReference type="Pfam" id="PF00196">
    <property type="entry name" value="GerE"/>
    <property type="match status" value="1"/>
</dbReference>
<dbReference type="InterPro" id="IPR000792">
    <property type="entry name" value="Tscrpt_reg_LuxR_C"/>
</dbReference>
<dbReference type="AlphaFoldDB" id="A0A1J5RP10"/>
<dbReference type="PRINTS" id="PR00038">
    <property type="entry name" value="HTHLUXR"/>
</dbReference>
<dbReference type="SUPFAM" id="SSF52172">
    <property type="entry name" value="CheY-like"/>
    <property type="match status" value="1"/>
</dbReference>
<keyword evidence="3" id="KW-0238">DNA-binding</keyword>
<proteinExistence type="predicted"/>
<dbReference type="InterPro" id="IPR058245">
    <property type="entry name" value="NreC/VraR/RcsB-like_REC"/>
</dbReference>
<dbReference type="GO" id="GO:0000160">
    <property type="term" value="P:phosphorelay signal transduction system"/>
    <property type="evidence" value="ECO:0007669"/>
    <property type="project" value="InterPro"/>
</dbReference>
<dbReference type="CDD" id="cd06170">
    <property type="entry name" value="LuxR_C_like"/>
    <property type="match status" value="1"/>
</dbReference>
<dbReference type="PANTHER" id="PTHR43214">
    <property type="entry name" value="TWO-COMPONENT RESPONSE REGULATOR"/>
    <property type="match status" value="1"/>
</dbReference>